<dbReference type="AlphaFoldDB" id="A0AAD6UWX6"/>
<organism evidence="2 3">
    <name type="scientific">Mycena pura</name>
    <dbReference type="NCBI Taxonomy" id="153505"/>
    <lineage>
        <taxon>Eukaryota</taxon>
        <taxon>Fungi</taxon>
        <taxon>Dikarya</taxon>
        <taxon>Basidiomycota</taxon>
        <taxon>Agaricomycotina</taxon>
        <taxon>Agaricomycetes</taxon>
        <taxon>Agaricomycetidae</taxon>
        <taxon>Agaricales</taxon>
        <taxon>Marasmiineae</taxon>
        <taxon>Mycenaceae</taxon>
        <taxon>Mycena</taxon>
    </lineage>
</organism>
<evidence type="ECO:0000256" key="1">
    <source>
        <dbReference type="SAM" id="MobiDB-lite"/>
    </source>
</evidence>
<dbReference type="EMBL" id="JARJCW010000080">
    <property type="protein sequence ID" value="KAJ7196997.1"/>
    <property type="molecule type" value="Genomic_DNA"/>
</dbReference>
<reference evidence="2" key="1">
    <citation type="submission" date="2023-03" db="EMBL/GenBank/DDBJ databases">
        <title>Massive genome expansion in bonnet fungi (Mycena s.s.) driven by repeated elements and novel gene families across ecological guilds.</title>
        <authorList>
            <consortium name="Lawrence Berkeley National Laboratory"/>
            <person name="Harder C.B."/>
            <person name="Miyauchi S."/>
            <person name="Viragh M."/>
            <person name="Kuo A."/>
            <person name="Thoen E."/>
            <person name="Andreopoulos B."/>
            <person name="Lu D."/>
            <person name="Skrede I."/>
            <person name="Drula E."/>
            <person name="Henrissat B."/>
            <person name="Morin E."/>
            <person name="Kohler A."/>
            <person name="Barry K."/>
            <person name="LaButti K."/>
            <person name="Morin E."/>
            <person name="Salamov A."/>
            <person name="Lipzen A."/>
            <person name="Mereny Z."/>
            <person name="Hegedus B."/>
            <person name="Baldrian P."/>
            <person name="Stursova M."/>
            <person name="Weitz H."/>
            <person name="Taylor A."/>
            <person name="Grigoriev I.V."/>
            <person name="Nagy L.G."/>
            <person name="Martin F."/>
            <person name="Kauserud H."/>
        </authorList>
    </citation>
    <scope>NUCLEOTIDE SEQUENCE</scope>
    <source>
        <strain evidence="2">9144</strain>
    </source>
</reference>
<sequence length="316" mass="34598">MAAAPNVYRKNPTYVNFYNGRPVQQPFVIFAGGNQPSLDREGRAICRIVNEWSDRRGFVEKRKWNDYVPPDDVRDDYLHVDSDFRCHFPQPTLPVRKKFRKEPPPLRRSPPHSVVDVALKRKRSLDLAQAPFPSVLPSVKKPCYGIDNKRTDVTPSPTSAVTRVSAAQREIESRRDGSRDTEAYDAKVFNDEYANSIDEKVIINASSVVILQEHKQSIGVSSPPSPANPSSQRLSESAILPCHSLDTAETGGTGVESVPVQSINVAGLPSSPSNSALHGVLPSRSSVDIMETELDSEGLSMQAAVGPPDDLSSASP</sequence>
<keyword evidence="3" id="KW-1185">Reference proteome</keyword>
<evidence type="ECO:0000313" key="3">
    <source>
        <dbReference type="Proteomes" id="UP001219525"/>
    </source>
</evidence>
<proteinExistence type="predicted"/>
<comment type="caution">
    <text evidence="2">The sequence shown here is derived from an EMBL/GenBank/DDBJ whole genome shotgun (WGS) entry which is preliminary data.</text>
</comment>
<accession>A0AAD6UWX6</accession>
<feature type="region of interest" description="Disordered" evidence="1">
    <location>
        <begin position="294"/>
        <end position="316"/>
    </location>
</feature>
<protein>
    <submittedName>
        <fullName evidence="2">Uncharacterized protein</fullName>
    </submittedName>
</protein>
<dbReference type="Proteomes" id="UP001219525">
    <property type="component" value="Unassembled WGS sequence"/>
</dbReference>
<evidence type="ECO:0000313" key="2">
    <source>
        <dbReference type="EMBL" id="KAJ7196997.1"/>
    </source>
</evidence>
<gene>
    <name evidence="2" type="ORF">GGX14DRAFT_700428</name>
</gene>
<name>A0AAD6UWX6_9AGAR</name>